<keyword evidence="1" id="KW-1133">Transmembrane helix</keyword>
<comment type="caution">
    <text evidence="2">The sequence shown here is derived from an EMBL/GenBank/DDBJ whole genome shotgun (WGS) entry which is preliminary data.</text>
</comment>
<reference evidence="2 3" key="1">
    <citation type="submission" date="2018-08" db="EMBL/GenBank/DDBJ databases">
        <title>Cellulomonas rhizosphaerae sp. nov., a novel actinomycete isolated from soil.</title>
        <authorList>
            <person name="Tian Y."/>
        </authorList>
    </citation>
    <scope>NUCLEOTIDE SEQUENCE [LARGE SCALE GENOMIC DNA]</scope>
    <source>
        <strain evidence="2 3">NEAU-TCZ24</strain>
    </source>
</reference>
<name>A0A413RMB4_9CELL</name>
<dbReference type="AlphaFoldDB" id="A0A413RMB4"/>
<evidence type="ECO:0000313" key="3">
    <source>
        <dbReference type="Proteomes" id="UP000283374"/>
    </source>
</evidence>
<keyword evidence="1" id="KW-0472">Membrane</keyword>
<accession>A0A413RMB4</accession>
<evidence type="ECO:0000256" key="1">
    <source>
        <dbReference type="SAM" id="Phobius"/>
    </source>
</evidence>
<evidence type="ECO:0000313" key="2">
    <source>
        <dbReference type="EMBL" id="RHA41950.1"/>
    </source>
</evidence>
<gene>
    <name evidence="2" type="ORF">D1825_08045</name>
</gene>
<sequence length="342" mass="35871">MTTDTIDAPPTDPAPARVRPLRVLRGVLVVVTTAALLVAVATLADWAWGPARSTDAWAGRFGDPRIVLAEGVSLPAAPETITRWSLEPTTYGLPDDTSVLEAVFGGPVVAVGDHTWATATGTVDFPQLASVLADPTSWMNGGPEFTGAGLAQVPDAPTFATQDDQLVEVHRILAILGWPADTTVEAADGQLGRIFRVRPTVPEATTSPRSSVFPAPRFVFAEDGTLKSLTLQPWALTQPAELAPVRSAEQALDDLRHHRSEVATTAGGTVPNLVERVLGTTFFPADDSETPPPGPIASVTLYGDSAGVIGQTHPVWVFSDADGNTVGAVLAAEDDVFPPGLR</sequence>
<dbReference type="EMBL" id="QWKP01000179">
    <property type="protein sequence ID" value="RHA41950.1"/>
    <property type="molecule type" value="Genomic_DNA"/>
</dbReference>
<dbReference type="RefSeq" id="WP_118766918.1">
    <property type="nucleotide sequence ID" value="NZ_QWKP01000179.1"/>
</dbReference>
<organism evidence="2 3">
    <name type="scientific">Cellulomonas rhizosphaerae</name>
    <dbReference type="NCBI Taxonomy" id="2293719"/>
    <lineage>
        <taxon>Bacteria</taxon>
        <taxon>Bacillati</taxon>
        <taxon>Actinomycetota</taxon>
        <taxon>Actinomycetes</taxon>
        <taxon>Micrococcales</taxon>
        <taxon>Cellulomonadaceae</taxon>
        <taxon>Cellulomonas</taxon>
    </lineage>
</organism>
<dbReference type="Proteomes" id="UP000283374">
    <property type="component" value="Unassembled WGS sequence"/>
</dbReference>
<protein>
    <submittedName>
        <fullName evidence="2">Uncharacterized protein</fullName>
    </submittedName>
</protein>
<keyword evidence="3" id="KW-1185">Reference proteome</keyword>
<keyword evidence="1" id="KW-0812">Transmembrane</keyword>
<proteinExistence type="predicted"/>
<feature type="transmembrane region" description="Helical" evidence="1">
    <location>
        <begin position="27"/>
        <end position="48"/>
    </location>
</feature>